<proteinExistence type="evidence at transcript level"/>
<evidence type="ECO:0000313" key="2">
    <source>
        <dbReference type="EMBL" id="RHN66183.1"/>
    </source>
</evidence>
<keyword evidence="2" id="KW-0695">RNA-directed DNA polymerase</keyword>
<gene>
    <name evidence="2" type="ORF">MtrunA17_Chr3g0088051</name>
</gene>
<organism evidence="1">
    <name type="scientific">Medicago truncatula</name>
    <name type="common">Barrel medic</name>
    <name type="synonym">Medicago tribuloides</name>
    <dbReference type="NCBI Taxonomy" id="3880"/>
    <lineage>
        <taxon>Eukaryota</taxon>
        <taxon>Viridiplantae</taxon>
        <taxon>Streptophyta</taxon>
        <taxon>Embryophyta</taxon>
        <taxon>Tracheophyta</taxon>
        <taxon>Spermatophyta</taxon>
        <taxon>Magnoliopsida</taxon>
        <taxon>eudicotyledons</taxon>
        <taxon>Gunneridae</taxon>
        <taxon>Pentapetalae</taxon>
        <taxon>rosids</taxon>
        <taxon>fabids</taxon>
        <taxon>Fabales</taxon>
        <taxon>Fabaceae</taxon>
        <taxon>Papilionoideae</taxon>
        <taxon>50 kb inversion clade</taxon>
        <taxon>NPAAA clade</taxon>
        <taxon>Hologalegina</taxon>
        <taxon>IRL clade</taxon>
        <taxon>Trifolieae</taxon>
        <taxon>Medicago</taxon>
    </lineage>
</organism>
<dbReference type="EMBL" id="BT134140">
    <property type="protein sequence ID" value="AFK33935.1"/>
    <property type="molecule type" value="mRNA"/>
</dbReference>
<reference evidence="2" key="2">
    <citation type="journal article" date="2018" name="Nat. Plants">
        <title>Whole-genome landscape of Medicago truncatula symbiotic genes.</title>
        <authorList>
            <person name="Pecrix Y."/>
            <person name="Gamas P."/>
            <person name="Carrere S."/>
        </authorList>
    </citation>
    <scope>NUCLEOTIDE SEQUENCE</scope>
    <source>
        <tissue evidence="2">Leaves</tissue>
    </source>
</reference>
<reference evidence="1" key="1">
    <citation type="submission" date="2012-05" db="EMBL/GenBank/DDBJ databases">
        <authorList>
            <person name="Krishnakumar V."/>
            <person name="Cheung F."/>
            <person name="Xiao Y."/>
            <person name="Chan A."/>
            <person name="Moskal W.A."/>
            <person name="Town C.D."/>
        </authorList>
    </citation>
    <scope>NUCLEOTIDE SEQUENCE</scope>
</reference>
<sequence length="69" mass="7815">MLHYLWGEAAATATYFINRSLAKKLQDKTPEEAWCGVKKSVQHLKLFGSLCFEMSDLGNSYTSWALSLK</sequence>
<keyword evidence="2" id="KW-0548">Nucleotidyltransferase</keyword>
<keyword evidence="2" id="KW-0808">Transferase</keyword>
<dbReference type="Proteomes" id="UP000265566">
    <property type="component" value="Chromosome 3"/>
</dbReference>
<dbReference type="AlphaFoldDB" id="I3S0Z3"/>
<name>I3S0Z3_MEDTR</name>
<dbReference type="EMBL" id="PSQE01000003">
    <property type="protein sequence ID" value="RHN66183.1"/>
    <property type="molecule type" value="Genomic_DNA"/>
</dbReference>
<dbReference type="EC" id="2.7.7.49" evidence="2"/>
<evidence type="ECO:0000313" key="1">
    <source>
        <dbReference type="EMBL" id="AFK33935.1"/>
    </source>
</evidence>
<protein>
    <submittedName>
        <fullName evidence="2">Putative RNA-directed DNA polymerase</fullName>
        <ecNumber evidence="2">2.7.7.49</ecNumber>
    </submittedName>
</protein>
<accession>I3S0Z3</accession>
<dbReference type="GO" id="GO:0003964">
    <property type="term" value="F:RNA-directed DNA polymerase activity"/>
    <property type="evidence" value="ECO:0007669"/>
    <property type="project" value="UniProtKB-KW"/>
</dbReference>
<dbReference type="Gramene" id="rna14116">
    <property type="protein sequence ID" value="RHN66183.1"/>
    <property type="gene ID" value="gene14116"/>
</dbReference>